<keyword evidence="3" id="KW-0493">Microtubule</keyword>
<gene>
    <name evidence="10" type="ORF">TTRE_0000839701</name>
</gene>
<dbReference type="SUPFAM" id="SSF74924">
    <property type="entry name" value="Cap-Gly domain"/>
    <property type="match status" value="1"/>
</dbReference>
<dbReference type="PROSITE" id="PS00845">
    <property type="entry name" value="CAP_GLY_1"/>
    <property type="match status" value="1"/>
</dbReference>
<feature type="domain" description="CAP-Gly" evidence="9">
    <location>
        <begin position="64"/>
        <end position="106"/>
    </location>
</feature>
<dbReference type="OrthoDB" id="2130750at2759"/>
<feature type="compositionally biased region" description="Basic and acidic residues" evidence="8">
    <location>
        <begin position="465"/>
        <end position="474"/>
    </location>
</feature>
<reference evidence="10" key="1">
    <citation type="submission" date="2014-01" db="EMBL/GenBank/DDBJ databases">
        <authorList>
            <person name="Aslett M."/>
        </authorList>
    </citation>
    <scope>NUCLEOTIDE SEQUENCE</scope>
</reference>
<dbReference type="InterPro" id="IPR036859">
    <property type="entry name" value="CAP-Gly_dom_sf"/>
</dbReference>
<feature type="compositionally biased region" description="Basic and acidic residues" evidence="8">
    <location>
        <begin position="504"/>
        <end position="518"/>
    </location>
</feature>
<dbReference type="InterPro" id="IPR000938">
    <property type="entry name" value="CAP-Gly_domain"/>
</dbReference>
<keyword evidence="5 7" id="KW-0175">Coiled coil</keyword>
<keyword evidence="4" id="KW-0677">Repeat</keyword>
<organism evidence="10 11">
    <name type="scientific">Trichuris trichiura</name>
    <name type="common">Whipworm</name>
    <name type="synonym">Trichocephalus trichiurus</name>
    <dbReference type="NCBI Taxonomy" id="36087"/>
    <lineage>
        <taxon>Eukaryota</taxon>
        <taxon>Metazoa</taxon>
        <taxon>Ecdysozoa</taxon>
        <taxon>Nematoda</taxon>
        <taxon>Enoplea</taxon>
        <taxon>Dorylaimia</taxon>
        <taxon>Trichinellida</taxon>
        <taxon>Trichuridae</taxon>
        <taxon>Trichuris</taxon>
    </lineage>
</organism>
<dbReference type="GO" id="GO:0005938">
    <property type="term" value="C:cell cortex"/>
    <property type="evidence" value="ECO:0007669"/>
    <property type="project" value="TreeGrafter"/>
</dbReference>
<evidence type="ECO:0000256" key="6">
    <source>
        <dbReference type="ARBA" id="ARBA00023212"/>
    </source>
</evidence>
<reference evidence="10" key="2">
    <citation type="submission" date="2014-03" db="EMBL/GenBank/DDBJ databases">
        <title>The whipworm genome and dual-species transcriptomics of an intimate host-pathogen interaction.</title>
        <authorList>
            <person name="Foth B.J."/>
            <person name="Tsai I.J."/>
            <person name="Reid A.J."/>
            <person name="Bancroft A.J."/>
            <person name="Nichol S."/>
            <person name="Tracey A."/>
            <person name="Holroyd N."/>
            <person name="Cotton J.A."/>
            <person name="Stanley E.J."/>
            <person name="Zarowiecki M."/>
            <person name="Liu J.Z."/>
            <person name="Huckvale T."/>
            <person name="Cooper P.J."/>
            <person name="Grencis R.K."/>
            <person name="Berriman M."/>
        </authorList>
    </citation>
    <scope>NUCLEOTIDE SEQUENCE [LARGE SCALE GENOMIC DNA]</scope>
</reference>
<dbReference type="GO" id="GO:0031122">
    <property type="term" value="P:cytoplasmic microtubule organization"/>
    <property type="evidence" value="ECO:0007669"/>
    <property type="project" value="TreeGrafter"/>
</dbReference>
<dbReference type="AlphaFoldDB" id="A0A077ZI45"/>
<evidence type="ECO:0000259" key="9">
    <source>
        <dbReference type="PROSITE" id="PS50245"/>
    </source>
</evidence>
<evidence type="ECO:0000256" key="2">
    <source>
        <dbReference type="ARBA" id="ARBA00022490"/>
    </source>
</evidence>
<evidence type="ECO:0000313" key="10">
    <source>
        <dbReference type="EMBL" id="CDW60051.1"/>
    </source>
</evidence>
<dbReference type="STRING" id="36087.A0A077ZI45"/>
<evidence type="ECO:0000256" key="1">
    <source>
        <dbReference type="ARBA" id="ARBA00004245"/>
    </source>
</evidence>
<dbReference type="InterPro" id="IPR032108">
    <property type="entry name" value="CLIP1_ZNF"/>
</dbReference>
<feature type="coiled-coil region" evidence="7">
    <location>
        <begin position="538"/>
        <end position="593"/>
    </location>
</feature>
<dbReference type="Pfam" id="PF01302">
    <property type="entry name" value="CAP_GLY"/>
    <property type="match status" value="1"/>
</dbReference>
<keyword evidence="11" id="KW-1185">Reference proteome</keyword>
<evidence type="ECO:0000256" key="5">
    <source>
        <dbReference type="ARBA" id="ARBA00023054"/>
    </source>
</evidence>
<evidence type="ECO:0000256" key="4">
    <source>
        <dbReference type="ARBA" id="ARBA00022737"/>
    </source>
</evidence>
<protein>
    <submittedName>
        <fullName evidence="10">CAP GLY domain containing protein</fullName>
    </submittedName>
</protein>
<dbReference type="PANTHER" id="PTHR18916:SF82">
    <property type="entry name" value="CAP-GLY DOMAIN-CONTAINING PROTEIN"/>
    <property type="match status" value="1"/>
</dbReference>
<feature type="compositionally biased region" description="Polar residues" evidence="8">
    <location>
        <begin position="475"/>
        <end position="489"/>
    </location>
</feature>
<feature type="coiled-coil region" evidence="7">
    <location>
        <begin position="202"/>
        <end position="345"/>
    </location>
</feature>
<evidence type="ECO:0000256" key="7">
    <source>
        <dbReference type="SAM" id="Coils"/>
    </source>
</evidence>
<name>A0A077ZI45_TRITR</name>
<dbReference type="PROSITE" id="PS50245">
    <property type="entry name" value="CAP_GLY_2"/>
    <property type="match status" value="1"/>
</dbReference>
<keyword evidence="2" id="KW-0963">Cytoplasm</keyword>
<dbReference type="Proteomes" id="UP000030665">
    <property type="component" value="Unassembled WGS sequence"/>
</dbReference>
<dbReference type="PANTHER" id="PTHR18916">
    <property type="entry name" value="DYNACTIN 1-RELATED MICROTUBULE-BINDING"/>
    <property type="match status" value="1"/>
</dbReference>
<dbReference type="Pfam" id="PF16641">
    <property type="entry name" value="CLIP1_ZNF"/>
    <property type="match status" value="2"/>
</dbReference>
<comment type="subcellular location">
    <subcellularLocation>
        <location evidence="1">Cytoplasm</location>
        <location evidence="1">Cytoskeleton</location>
    </subcellularLocation>
</comment>
<accession>A0A077ZI45</accession>
<proteinExistence type="predicted"/>
<dbReference type="GO" id="GO:0051010">
    <property type="term" value="F:microtubule plus-end binding"/>
    <property type="evidence" value="ECO:0007669"/>
    <property type="project" value="TreeGrafter"/>
</dbReference>
<evidence type="ECO:0000256" key="8">
    <source>
        <dbReference type="SAM" id="MobiDB-lite"/>
    </source>
</evidence>
<dbReference type="GO" id="GO:0035371">
    <property type="term" value="C:microtubule plus-end"/>
    <property type="evidence" value="ECO:0007669"/>
    <property type="project" value="TreeGrafter"/>
</dbReference>
<feature type="region of interest" description="Disordered" evidence="8">
    <location>
        <begin position="433"/>
        <end position="525"/>
    </location>
</feature>
<evidence type="ECO:0000313" key="11">
    <source>
        <dbReference type="Proteomes" id="UP000030665"/>
    </source>
</evidence>
<keyword evidence="6" id="KW-0206">Cytoskeleton</keyword>
<evidence type="ECO:0000256" key="3">
    <source>
        <dbReference type="ARBA" id="ARBA00022701"/>
    </source>
</evidence>
<dbReference type="EMBL" id="HG806857">
    <property type="protein sequence ID" value="CDW60051.1"/>
    <property type="molecule type" value="Genomic_DNA"/>
</dbReference>
<dbReference type="GO" id="GO:0005634">
    <property type="term" value="C:nucleus"/>
    <property type="evidence" value="ECO:0007669"/>
    <property type="project" value="TreeGrafter"/>
</dbReference>
<dbReference type="SMART" id="SM01052">
    <property type="entry name" value="CAP_GLY"/>
    <property type="match status" value="1"/>
</dbReference>
<sequence length="749" mass="84053">MMLSFRYTDYHSAKIFSAAPSSWSVGSPSATQSVPPTPSARVNLRLGDQVVVSGYKQGTLRYLGTTDFAAGVWAGIELDQPYGKNDGSVQGKRYFACKPSYGLFAPVEKVEIPWNAGLRQKTPIVRHNIASLIRTRRNQSLRGSQESLTSISSVHSSASRRIRLGVSALSTSCTPSVKHLQQFSKEQLTDGSPMTVAMKTALKEKERHIDQLLKERDIERTEMAQLTQLMEQRERELKIAREDGAETANQLQEKIEFLENAVGNTEKENKRLLELLEVEKQKNDDLSFRLDEEMCLRNEMKVKLAEQEEHIARLTAQVELQGSRCIELENRLASLQDSLQAANAKPQVVDAGQQCDQELNAVSLKALVVNVTLRFLKQEGHTASALCRLEGENAKLDELLKVQLNLLASCQEKMDFQSSTIQKLTDEVDRMKIQSADPSPTVEMVSESASTSELLAPSDVPSNERSSEETDKSCDTLSLPRNETLSTVPSAAGVSYDQSNSEGTEDKLGSTSTSEKETSANVKSSIEVFDDPERIKQVNMLEDEIKRVTQLLQARESETEDLKASLEQRANECKRLENEFASFRSEMNHLREEKRRSSMQGCNEITSKNQCVSTDDLAASNGFIARNGSVEDDNEEIAKQRQHVAFLESIIADQQVKIENLKNHFEDNLKLNNTAQEKKMTCPRKYCDFCEIFDSHELEECDKFRKKVNESSNHTSYGFPRGHERSYCTACEMFGHIKEQCPSSMPAIL</sequence>
<dbReference type="Gene3D" id="2.30.30.190">
    <property type="entry name" value="CAP Gly-rich-like domain"/>
    <property type="match status" value="1"/>
</dbReference>